<protein>
    <submittedName>
        <fullName evidence="5">Molybdenum cofactor biosynthesis protein MoaCB</fullName>
    </submittedName>
</protein>
<dbReference type="SUPFAM" id="SSF55040">
    <property type="entry name" value="Molybdenum cofactor biosynthesis protein C, MoaC"/>
    <property type="match status" value="1"/>
</dbReference>
<evidence type="ECO:0000259" key="4">
    <source>
        <dbReference type="SMART" id="SM00852"/>
    </source>
</evidence>
<dbReference type="PANTHER" id="PTHR43764">
    <property type="entry name" value="MOLYBDENUM COFACTOR BIOSYNTHESIS"/>
    <property type="match status" value="1"/>
</dbReference>
<name>A0A0E9N508_9BACT</name>
<dbReference type="InterPro" id="IPR036522">
    <property type="entry name" value="MoaC_sf"/>
</dbReference>
<dbReference type="UniPathway" id="UPA00344"/>
<dbReference type="NCBIfam" id="NF002947">
    <property type="entry name" value="PRK03604.1"/>
    <property type="match status" value="1"/>
</dbReference>
<dbReference type="Gene3D" id="3.40.980.10">
    <property type="entry name" value="MoaB/Mog-like domain"/>
    <property type="match status" value="1"/>
</dbReference>
<dbReference type="SUPFAM" id="SSF53218">
    <property type="entry name" value="Molybdenum cofactor biosynthesis proteins"/>
    <property type="match status" value="1"/>
</dbReference>
<dbReference type="InterPro" id="IPR002820">
    <property type="entry name" value="Mopterin_CF_biosynth-C_dom"/>
</dbReference>
<dbReference type="InterPro" id="IPR036425">
    <property type="entry name" value="MoaB/Mog-like_dom_sf"/>
</dbReference>
<evidence type="ECO:0000256" key="3">
    <source>
        <dbReference type="ARBA" id="ARBA00055087"/>
    </source>
</evidence>
<reference evidence="5 6" key="1">
    <citation type="submission" date="2015-04" db="EMBL/GenBank/DDBJ databases">
        <title>Whole genome shotgun sequence of Flavihumibacter petaseus NBRC 106054.</title>
        <authorList>
            <person name="Miyazawa S."/>
            <person name="Hosoyama A."/>
            <person name="Hashimoto M."/>
            <person name="Noguchi M."/>
            <person name="Tsuchikane K."/>
            <person name="Ohji S."/>
            <person name="Yamazoe A."/>
            <person name="Ichikawa N."/>
            <person name="Kimura A."/>
            <person name="Fujita N."/>
        </authorList>
    </citation>
    <scope>NUCLEOTIDE SEQUENCE [LARGE SCALE GENOMIC DNA]</scope>
    <source>
        <strain evidence="5 6">NBRC 106054</strain>
    </source>
</reference>
<dbReference type="PANTHER" id="PTHR43764:SF1">
    <property type="entry name" value="MOLYBDOPTERIN MOLYBDOTRANSFERASE"/>
    <property type="match status" value="1"/>
</dbReference>
<comment type="caution">
    <text evidence="5">The sequence shown here is derived from an EMBL/GenBank/DDBJ whole genome shotgun (WGS) entry which is preliminary data.</text>
</comment>
<evidence type="ECO:0000313" key="6">
    <source>
        <dbReference type="Proteomes" id="UP000033121"/>
    </source>
</evidence>
<gene>
    <name evidence="5" type="primary">moaCB</name>
    <name evidence="5" type="ORF">FPE01S_03_04630</name>
</gene>
<comment type="function">
    <text evidence="3">Catalyzes the conversion of (8S)-3',8-cyclo-7,8-dihydroguanosine 5'-triphosphate to cyclic pyranopterin monophosphate (cPMP).</text>
</comment>
<dbReference type="PIRSF" id="PIRSF036594">
    <property type="entry name" value="MoaC_MogA"/>
    <property type="match status" value="1"/>
</dbReference>
<dbReference type="EMBL" id="BBWV01000003">
    <property type="protein sequence ID" value="GAO44425.1"/>
    <property type="molecule type" value="Genomic_DNA"/>
</dbReference>
<keyword evidence="6" id="KW-1185">Reference proteome</keyword>
<dbReference type="STRING" id="1220578.FPE01S_03_04630"/>
<feature type="domain" description="MoaB/Mog" evidence="4">
    <location>
        <begin position="149"/>
        <end position="292"/>
    </location>
</feature>
<dbReference type="Pfam" id="PF01967">
    <property type="entry name" value="MoaC"/>
    <property type="match status" value="1"/>
</dbReference>
<dbReference type="InterPro" id="IPR001453">
    <property type="entry name" value="MoaB/Mog_dom"/>
</dbReference>
<dbReference type="SMART" id="SM00852">
    <property type="entry name" value="MoCF_biosynth"/>
    <property type="match status" value="1"/>
</dbReference>
<dbReference type="GO" id="GO:0006777">
    <property type="term" value="P:Mo-molybdopterin cofactor biosynthetic process"/>
    <property type="evidence" value="ECO:0007669"/>
    <property type="project" value="UniProtKB-KW"/>
</dbReference>
<dbReference type="NCBIfam" id="TIGR00177">
    <property type="entry name" value="molyb_syn"/>
    <property type="match status" value="1"/>
</dbReference>
<dbReference type="OrthoDB" id="9794429at2"/>
<evidence type="ECO:0000256" key="1">
    <source>
        <dbReference type="ARBA" id="ARBA00005046"/>
    </source>
</evidence>
<evidence type="ECO:0000313" key="5">
    <source>
        <dbReference type="EMBL" id="GAO44425.1"/>
    </source>
</evidence>
<proteinExistence type="predicted"/>
<dbReference type="InterPro" id="IPR051920">
    <property type="entry name" value="MPT_Adenylyltrnsfr/MoaC-Rel"/>
</dbReference>
<dbReference type="Gene3D" id="3.30.70.640">
    <property type="entry name" value="Molybdopterin cofactor biosynthesis C (MoaC) domain"/>
    <property type="match status" value="1"/>
</dbReference>
<dbReference type="Proteomes" id="UP000033121">
    <property type="component" value="Unassembled WGS sequence"/>
</dbReference>
<dbReference type="CDD" id="cd00886">
    <property type="entry name" value="MogA_MoaB"/>
    <property type="match status" value="1"/>
</dbReference>
<accession>A0A0E9N508</accession>
<comment type="pathway">
    <text evidence="1">Cofactor biosynthesis; molybdopterin biosynthesis.</text>
</comment>
<evidence type="ECO:0000256" key="2">
    <source>
        <dbReference type="ARBA" id="ARBA00023150"/>
    </source>
</evidence>
<dbReference type="AlphaFoldDB" id="A0A0E9N508"/>
<sequence>MVNITAKQNSYRIAVAGAIVHVSAEATIEAIRNKTVPKGDVLESSRIAALFAVKQTAAVIPDCHPLPVEYTTVRFLVEALAIHIEVEVHTIYKTGVEVEAMHGAAIAALTMYDMLKPIDKGISINDIRLIRKSGGKSDRKQDFTSLKTAVIVCSDTVSAGEAEDLSGKAAMAHLETFGITVANYEVIPDNADDIAATARRLKEEEFRLVIFSGGTGVGPRDITPDVIGGLIDTPLPGVMEAARTYGAAYTPMAMLSRGVAGFSGESLFLTLPGSPKGVSESMNALFPQLLHVFSVREGKRH</sequence>
<keyword evidence="2" id="KW-0501">Molybdenum cofactor biosynthesis</keyword>
<dbReference type="Pfam" id="PF00994">
    <property type="entry name" value="MoCF_biosynth"/>
    <property type="match status" value="1"/>
</dbReference>
<dbReference type="InterPro" id="IPR012247">
    <property type="entry name" value="MoaC_MogA"/>
</dbReference>
<organism evidence="5 6">
    <name type="scientific">Flavihumibacter petaseus NBRC 106054</name>
    <dbReference type="NCBI Taxonomy" id="1220578"/>
    <lineage>
        <taxon>Bacteria</taxon>
        <taxon>Pseudomonadati</taxon>
        <taxon>Bacteroidota</taxon>
        <taxon>Chitinophagia</taxon>
        <taxon>Chitinophagales</taxon>
        <taxon>Chitinophagaceae</taxon>
        <taxon>Flavihumibacter</taxon>
    </lineage>
</organism>